<reference evidence="9 10" key="1">
    <citation type="submission" date="2016-11" db="EMBL/GenBank/DDBJ databases">
        <authorList>
            <person name="Jaros S."/>
            <person name="Januszkiewicz K."/>
            <person name="Wedrychowicz H."/>
        </authorList>
    </citation>
    <scope>NUCLEOTIDE SEQUENCE [LARGE SCALE GENOMIC DNA]</scope>
    <source>
        <strain evidence="9 10">GAS86</strain>
    </source>
</reference>
<evidence type="ECO:0000256" key="4">
    <source>
        <dbReference type="ARBA" id="ARBA00023014"/>
    </source>
</evidence>
<dbReference type="PANTHER" id="PTHR43183">
    <property type="entry name" value="HYPOTHETICAL DIHYDROXYACID DEHYDRATASE (EUROFUNG)-RELATED"/>
    <property type="match status" value="1"/>
</dbReference>
<dbReference type="EMBL" id="FSRM01000002">
    <property type="protein sequence ID" value="SIO43327.1"/>
    <property type="molecule type" value="Genomic_DNA"/>
</dbReference>
<feature type="region of interest" description="Disordered" evidence="6">
    <location>
        <begin position="1"/>
        <end position="25"/>
    </location>
</feature>
<dbReference type="InterPro" id="IPR037237">
    <property type="entry name" value="IlvD/EDD_N"/>
</dbReference>
<keyword evidence="3" id="KW-0408">Iron</keyword>
<dbReference type="GO" id="GO:0046872">
    <property type="term" value="F:metal ion binding"/>
    <property type="evidence" value="ECO:0007669"/>
    <property type="project" value="UniProtKB-KW"/>
</dbReference>
<proteinExistence type="inferred from homology"/>
<dbReference type="Pfam" id="PF24877">
    <property type="entry name" value="ILV_EDD_C"/>
    <property type="match status" value="1"/>
</dbReference>
<dbReference type="RefSeq" id="WP_074266482.1">
    <property type="nucleotide sequence ID" value="NZ_FSRM01000002.1"/>
</dbReference>
<evidence type="ECO:0000256" key="6">
    <source>
        <dbReference type="SAM" id="MobiDB-lite"/>
    </source>
</evidence>
<comment type="similarity">
    <text evidence="1">Belongs to the IlvD/Edd family.</text>
</comment>
<dbReference type="PROSITE" id="PS00886">
    <property type="entry name" value="ILVD_EDD_1"/>
    <property type="match status" value="1"/>
</dbReference>
<dbReference type="NCBIfam" id="NF009560">
    <property type="entry name" value="PRK13017.1"/>
    <property type="match status" value="1"/>
</dbReference>
<dbReference type="InterPro" id="IPR020558">
    <property type="entry name" value="DiOHA_6PGluconate_deHydtase_CS"/>
</dbReference>
<dbReference type="SUPFAM" id="SSF52016">
    <property type="entry name" value="LeuD/IlvD-like"/>
    <property type="match status" value="1"/>
</dbReference>
<dbReference type="InterPro" id="IPR056740">
    <property type="entry name" value="ILV_EDD_C"/>
</dbReference>
<dbReference type="InterPro" id="IPR000581">
    <property type="entry name" value="ILV_EDD_N"/>
</dbReference>
<keyword evidence="5" id="KW-0456">Lyase</keyword>
<dbReference type="SUPFAM" id="SSF143975">
    <property type="entry name" value="IlvD/EDD N-terminal domain-like"/>
    <property type="match status" value="1"/>
</dbReference>
<gene>
    <name evidence="9" type="ORF">SAMN05444168_4384</name>
</gene>
<evidence type="ECO:0000256" key="5">
    <source>
        <dbReference type="ARBA" id="ARBA00023239"/>
    </source>
</evidence>
<organism evidence="9 10">
    <name type="scientific">Paraburkholderia phenazinium</name>
    <dbReference type="NCBI Taxonomy" id="60549"/>
    <lineage>
        <taxon>Bacteria</taxon>
        <taxon>Pseudomonadati</taxon>
        <taxon>Pseudomonadota</taxon>
        <taxon>Betaproteobacteria</taxon>
        <taxon>Burkholderiales</taxon>
        <taxon>Burkholderiaceae</taxon>
        <taxon>Paraburkholderia</taxon>
    </lineage>
</organism>
<feature type="compositionally biased region" description="Polar residues" evidence="6">
    <location>
        <begin position="1"/>
        <end position="17"/>
    </location>
</feature>
<evidence type="ECO:0000256" key="3">
    <source>
        <dbReference type="ARBA" id="ARBA00023004"/>
    </source>
</evidence>
<evidence type="ECO:0000259" key="7">
    <source>
        <dbReference type="Pfam" id="PF00920"/>
    </source>
</evidence>
<protein>
    <submittedName>
        <fullName evidence="9">Dihydroxy-acid dehydratase</fullName>
    </submittedName>
</protein>
<dbReference type="Gene3D" id="3.50.30.80">
    <property type="entry name" value="IlvD/EDD C-terminal domain-like"/>
    <property type="match status" value="1"/>
</dbReference>
<evidence type="ECO:0000313" key="9">
    <source>
        <dbReference type="EMBL" id="SIO43327.1"/>
    </source>
</evidence>
<dbReference type="GO" id="GO:0051536">
    <property type="term" value="F:iron-sulfur cluster binding"/>
    <property type="evidence" value="ECO:0007669"/>
    <property type="project" value="UniProtKB-KW"/>
</dbReference>
<dbReference type="OrthoDB" id="9807077at2"/>
<accession>A0A1N6JGI9</accession>
<dbReference type="Proteomes" id="UP000184693">
    <property type="component" value="Unassembled WGS sequence"/>
</dbReference>
<dbReference type="NCBIfam" id="NF004784">
    <property type="entry name" value="PRK06131.1"/>
    <property type="match status" value="1"/>
</dbReference>
<evidence type="ECO:0000259" key="8">
    <source>
        <dbReference type="Pfam" id="PF24877"/>
    </source>
</evidence>
<evidence type="ECO:0000256" key="1">
    <source>
        <dbReference type="ARBA" id="ARBA00006486"/>
    </source>
</evidence>
<keyword evidence="2" id="KW-0479">Metal-binding</keyword>
<dbReference type="Pfam" id="PF00920">
    <property type="entry name" value="ILVD_EDD_N"/>
    <property type="match status" value="1"/>
</dbReference>
<sequence length="603" mass="65055">MSNHSSPDSPQNGSPSRLRSRRWFDDPADPGMTALYLERYMNYGITREELQSGKPIIGIAQTGSDLAPCNRHHLELATRVRDGIRDAGGIPLEFPVHPIQETGKRPTAALDRNLAYLGLVEILHGYPIDGVVLTTGCDKTTPACLMAAATVNIPAIVLSGGPMLDGWWHGKLAGSGTVIWDARKRLAGGEIDYEEFMNMVSSSAPSVGHCNTMGTALSMNSLAEALGMSLPGCAAIPAPHRERGWMAYRTGKRIVEMVAENLRPSDVMTKEAFENAVVAAAALGASSNCPIHMVAIARHMGVEHSLDDWQRLGPDVPLLVDCQPAGRFLGEAFHRAGGVPGVMRELLNAGKLNGDVRTVSGRTLAEDLAEVVEPDREVIRSYQQPLKEAAGYVVMSGNLFDSAVMKISVIDQAFRKRFLADPEHPDVFEGKAIVFEGPEDYHARIEDPQLGVDERSILVIRNCGPVGYPGGAEVVNMQPPAALLKQGVDTLPTLGDGRQSGTSATPSILNVSPEAAVGGGLALLQTGDRVRIDLNSRKVDVMIPESELAARRAQWKAPVLQNKTPWEEIYRSMVGQQASGACLEPATLYLNILETRGESRHNH</sequence>
<dbReference type="PANTHER" id="PTHR43183:SF1">
    <property type="entry name" value="HYPOTHETICAL DIHYDROXY-ACID DEHYDRATASE (EUROFUNG)-RELATED"/>
    <property type="match status" value="1"/>
</dbReference>
<dbReference type="GO" id="GO:0016836">
    <property type="term" value="F:hydro-lyase activity"/>
    <property type="evidence" value="ECO:0007669"/>
    <property type="project" value="UniProtKB-ARBA"/>
</dbReference>
<dbReference type="InterPro" id="IPR042096">
    <property type="entry name" value="Dihydro-acid_dehy_C"/>
</dbReference>
<feature type="domain" description="Dihydroxy-acid/6-phosphogluconate dehydratase C-terminal" evidence="8">
    <location>
        <begin position="377"/>
        <end position="581"/>
    </location>
</feature>
<keyword evidence="4" id="KW-0411">Iron-sulfur</keyword>
<dbReference type="AlphaFoldDB" id="A0A1N6JGI9"/>
<name>A0A1N6JGI9_9BURK</name>
<feature type="domain" description="Dihydroxy-acid/6-phosphogluconate dehydratase N-terminal" evidence="7">
    <location>
        <begin position="54"/>
        <end position="366"/>
    </location>
</feature>
<evidence type="ECO:0000256" key="2">
    <source>
        <dbReference type="ARBA" id="ARBA00022723"/>
    </source>
</evidence>
<dbReference type="InterPro" id="IPR052352">
    <property type="entry name" value="Sugar_Degrad_Dehydratases"/>
</dbReference>
<evidence type="ECO:0000313" key="10">
    <source>
        <dbReference type="Proteomes" id="UP000184693"/>
    </source>
</evidence>